<accession>A0A2P7S2U0</accession>
<organism evidence="3 4">
    <name type="scientific">Kumtagia ephedrae</name>
    <dbReference type="NCBI Taxonomy" id="2116701"/>
    <lineage>
        <taxon>Bacteria</taxon>
        <taxon>Pseudomonadati</taxon>
        <taxon>Pseudomonadota</taxon>
        <taxon>Alphaproteobacteria</taxon>
        <taxon>Hyphomicrobiales</taxon>
        <taxon>Phyllobacteriaceae</taxon>
        <taxon>Kumtagia</taxon>
    </lineage>
</organism>
<dbReference type="SUPFAM" id="SSF51569">
    <property type="entry name" value="Aldolase"/>
    <property type="match status" value="1"/>
</dbReference>
<gene>
    <name evidence="3" type="ORF">C7I84_20045</name>
</gene>
<protein>
    <submittedName>
        <fullName evidence="3">Tagatose-bisphosphate aldolase</fullName>
    </submittedName>
</protein>
<dbReference type="SMART" id="SM01133">
    <property type="entry name" value="DeoC"/>
    <property type="match status" value="1"/>
</dbReference>
<comment type="caution">
    <text evidence="3">The sequence shown here is derived from an EMBL/GenBank/DDBJ whole genome shotgun (WGS) entry which is preliminary data.</text>
</comment>
<comment type="similarity">
    <text evidence="1">Belongs to the aldolase LacD family.</text>
</comment>
<dbReference type="GO" id="GO:1902777">
    <property type="term" value="P:6-sulfoquinovose(1-) catabolic process"/>
    <property type="evidence" value="ECO:0007669"/>
    <property type="project" value="TreeGrafter"/>
</dbReference>
<reference evidence="3 4" key="1">
    <citation type="submission" date="2018-03" db="EMBL/GenBank/DDBJ databases">
        <title>The draft genome of Mesorhizobium sp. 6GN-30.</title>
        <authorList>
            <person name="Liu L."/>
            <person name="Li L."/>
            <person name="Wang T."/>
            <person name="Zhang X."/>
            <person name="Liang L."/>
        </authorList>
    </citation>
    <scope>NUCLEOTIDE SEQUENCE [LARGE SCALE GENOMIC DNA]</scope>
    <source>
        <strain evidence="3 4">6GN30</strain>
    </source>
</reference>
<dbReference type="EMBL" id="PXYK01000020">
    <property type="protein sequence ID" value="PSJ56795.1"/>
    <property type="molecule type" value="Genomic_DNA"/>
</dbReference>
<dbReference type="AlphaFoldDB" id="A0A2P7S2U0"/>
<evidence type="ECO:0000256" key="1">
    <source>
        <dbReference type="ARBA" id="ARBA00008679"/>
    </source>
</evidence>
<dbReference type="InterPro" id="IPR002915">
    <property type="entry name" value="DeoC/FbaB/LacD_aldolase"/>
</dbReference>
<dbReference type="Proteomes" id="UP000241229">
    <property type="component" value="Unassembled WGS sequence"/>
</dbReference>
<dbReference type="InterPro" id="IPR013785">
    <property type="entry name" value="Aldolase_TIM"/>
</dbReference>
<dbReference type="RefSeq" id="WP_106773989.1">
    <property type="nucleotide sequence ID" value="NZ_PXYK01000020.1"/>
</dbReference>
<proteinExistence type="inferred from homology"/>
<dbReference type="PANTHER" id="PTHR39340:SF1">
    <property type="entry name" value="SULFOFRUCTOSEPHOSPHATE ALDOLASE"/>
    <property type="match status" value="1"/>
</dbReference>
<evidence type="ECO:0000313" key="3">
    <source>
        <dbReference type="EMBL" id="PSJ56795.1"/>
    </source>
</evidence>
<keyword evidence="2" id="KW-0456">Lyase</keyword>
<dbReference type="OrthoDB" id="9802970at2"/>
<evidence type="ECO:0000313" key="4">
    <source>
        <dbReference type="Proteomes" id="UP000241229"/>
    </source>
</evidence>
<dbReference type="Gene3D" id="3.20.20.70">
    <property type="entry name" value="Aldolase class I"/>
    <property type="match status" value="1"/>
</dbReference>
<dbReference type="InterPro" id="IPR050552">
    <property type="entry name" value="LacD_aldolase"/>
</dbReference>
<dbReference type="Pfam" id="PF01791">
    <property type="entry name" value="DeoC"/>
    <property type="match status" value="1"/>
</dbReference>
<dbReference type="GO" id="GO:0061595">
    <property type="term" value="F:6-deoxy-6-sulfofructose-1-phosphate aldolase activity"/>
    <property type="evidence" value="ECO:0007669"/>
    <property type="project" value="TreeGrafter"/>
</dbReference>
<evidence type="ECO:0000256" key="2">
    <source>
        <dbReference type="ARBA" id="ARBA00023239"/>
    </source>
</evidence>
<dbReference type="PANTHER" id="PTHR39340">
    <property type="entry name" value="SULFOFRUCTOSEPHOSPHATE ALDOLASE"/>
    <property type="match status" value="1"/>
</dbReference>
<name>A0A2P7S2U0_9HYPH</name>
<keyword evidence="4" id="KW-1185">Reference proteome</keyword>
<sequence length="303" mass="32594">MSEMTTSERRGYQQICGANGVIMAIACDQRGGIRKLLAATPEEEAKITDGMLGDTKADVVRYLASHAPCILLDAVCAVPRVVDEGVLPRDVALLIGLDASGYDTDANGYWLSRLTPGLTARRVRELGGTGGKIMVYLRSDRPEANRHNMAIIEQCIADFAREDLLLVVEFLTYALPGEDKAAYAEKFPSLIEGGTRLCLDAGAKVLKLPYPGSEESCAAITAMCGSVPWSVLSAGVDHETFLGQVEIAMANGAAGVIAGRALWKDCVSLDRDRQRELLVSRAVPRLRQIQAVLDRYPRTGAAA</sequence>